<dbReference type="InterPro" id="IPR001138">
    <property type="entry name" value="Zn2Cys6_DnaBD"/>
</dbReference>
<dbReference type="InterPro" id="IPR036864">
    <property type="entry name" value="Zn2-C6_fun-type_DNA-bd_sf"/>
</dbReference>
<evidence type="ECO:0000256" key="4">
    <source>
        <dbReference type="SAM" id="MobiDB-lite"/>
    </source>
</evidence>
<dbReference type="GO" id="GO:0000981">
    <property type="term" value="F:DNA-binding transcription factor activity, RNA polymerase II-specific"/>
    <property type="evidence" value="ECO:0007669"/>
    <property type="project" value="InterPro"/>
</dbReference>
<accession>A0A9P5PRE2</accession>
<dbReference type="Proteomes" id="UP000772434">
    <property type="component" value="Unassembled WGS sequence"/>
</dbReference>
<feature type="domain" description="Zn(2)-C6 fungal-type" evidence="5">
    <location>
        <begin position="21"/>
        <end position="52"/>
    </location>
</feature>
<evidence type="ECO:0000256" key="2">
    <source>
        <dbReference type="ARBA" id="ARBA00022723"/>
    </source>
</evidence>
<dbReference type="GO" id="GO:0003677">
    <property type="term" value="F:DNA binding"/>
    <property type="evidence" value="ECO:0007669"/>
    <property type="project" value="InterPro"/>
</dbReference>
<evidence type="ECO:0000313" key="6">
    <source>
        <dbReference type="EMBL" id="KAF9070821.1"/>
    </source>
</evidence>
<dbReference type="PROSITE" id="PS50048">
    <property type="entry name" value="ZN2_CY6_FUNGAL_2"/>
    <property type="match status" value="1"/>
</dbReference>
<dbReference type="OrthoDB" id="3364175at2759"/>
<dbReference type="Pfam" id="PF00172">
    <property type="entry name" value="Zn_clus"/>
    <property type="match status" value="1"/>
</dbReference>
<dbReference type="InterPro" id="IPR007219">
    <property type="entry name" value="XnlR_reg_dom"/>
</dbReference>
<gene>
    <name evidence="6" type="ORF">BDP27DRAFT_568216</name>
</gene>
<dbReference type="CDD" id="cd12148">
    <property type="entry name" value="fungal_TF_MHR"/>
    <property type="match status" value="1"/>
</dbReference>
<dbReference type="SMART" id="SM00906">
    <property type="entry name" value="Fungal_trans"/>
    <property type="match status" value="1"/>
</dbReference>
<feature type="region of interest" description="Disordered" evidence="4">
    <location>
        <begin position="102"/>
        <end position="148"/>
    </location>
</feature>
<dbReference type="EMBL" id="JADNRY010000037">
    <property type="protein sequence ID" value="KAF9070821.1"/>
    <property type="molecule type" value="Genomic_DNA"/>
</dbReference>
<comment type="caution">
    <text evidence="6">The sequence shown here is derived from an EMBL/GenBank/DDBJ whole genome shotgun (WGS) entry which is preliminary data.</text>
</comment>
<dbReference type="AlphaFoldDB" id="A0A9P5PRE2"/>
<proteinExistence type="predicted"/>
<dbReference type="PANTHER" id="PTHR31001">
    <property type="entry name" value="UNCHARACTERIZED TRANSCRIPTIONAL REGULATORY PROTEIN"/>
    <property type="match status" value="1"/>
</dbReference>
<dbReference type="SUPFAM" id="SSF57701">
    <property type="entry name" value="Zn2/Cys6 DNA-binding domain"/>
    <property type="match status" value="1"/>
</dbReference>
<dbReference type="Gene3D" id="4.10.240.10">
    <property type="entry name" value="Zn(2)-C6 fungal-type DNA-binding domain"/>
    <property type="match status" value="1"/>
</dbReference>
<organism evidence="6 7">
    <name type="scientific">Rhodocollybia butyracea</name>
    <dbReference type="NCBI Taxonomy" id="206335"/>
    <lineage>
        <taxon>Eukaryota</taxon>
        <taxon>Fungi</taxon>
        <taxon>Dikarya</taxon>
        <taxon>Basidiomycota</taxon>
        <taxon>Agaricomycotina</taxon>
        <taxon>Agaricomycetes</taxon>
        <taxon>Agaricomycetidae</taxon>
        <taxon>Agaricales</taxon>
        <taxon>Marasmiineae</taxon>
        <taxon>Omphalotaceae</taxon>
        <taxon>Rhodocollybia</taxon>
    </lineage>
</organism>
<dbReference type="GO" id="GO:0008270">
    <property type="term" value="F:zinc ion binding"/>
    <property type="evidence" value="ECO:0007669"/>
    <property type="project" value="InterPro"/>
</dbReference>
<evidence type="ECO:0000313" key="7">
    <source>
        <dbReference type="Proteomes" id="UP000772434"/>
    </source>
</evidence>
<reference evidence="6" key="1">
    <citation type="submission" date="2020-11" db="EMBL/GenBank/DDBJ databases">
        <authorList>
            <consortium name="DOE Joint Genome Institute"/>
            <person name="Ahrendt S."/>
            <person name="Riley R."/>
            <person name="Andreopoulos W."/>
            <person name="Labutti K."/>
            <person name="Pangilinan J."/>
            <person name="Ruiz-Duenas F.J."/>
            <person name="Barrasa J.M."/>
            <person name="Sanchez-Garcia M."/>
            <person name="Camarero S."/>
            <person name="Miyauchi S."/>
            <person name="Serrano A."/>
            <person name="Linde D."/>
            <person name="Babiker R."/>
            <person name="Drula E."/>
            <person name="Ayuso-Fernandez I."/>
            <person name="Pacheco R."/>
            <person name="Padilla G."/>
            <person name="Ferreira P."/>
            <person name="Barriuso J."/>
            <person name="Kellner H."/>
            <person name="Castanera R."/>
            <person name="Alfaro M."/>
            <person name="Ramirez L."/>
            <person name="Pisabarro A.G."/>
            <person name="Kuo A."/>
            <person name="Tritt A."/>
            <person name="Lipzen A."/>
            <person name="He G."/>
            <person name="Yan M."/>
            <person name="Ng V."/>
            <person name="Cullen D."/>
            <person name="Martin F."/>
            <person name="Rosso M.-N."/>
            <person name="Henrissat B."/>
            <person name="Hibbett D."/>
            <person name="Martinez A.T."/>
            <person name="Grigoriev I.V."/>
        </authorList>
    </citation>
    <scope>NUCLEOTIDE SEQUENCE</scope>
    <source>
        <strain evidence="6">AH 40177</strain>
    </source>
</reference>
<dbReference type="GO" id="GO:0006351">
    <property type="term" value="P:DNA-templated transcription"/>
    <property type="evidence" value="ECO:0007669"/>
    <property type="project" value="InterPro"/>
</dbReference>
<evidence type="ECO:0000259" key="5">
    <source>
        <dbReference type="PROSITE" id="PS50048"/>
    </source>
</evidence>
<keyword evidence="7" id="KW-1185">Reference proteome</keyword>
<keyword evidence="2" id="KW-0479">Metal-binding</keyword>
<name>A0A9P5PRE2_9AGAR</name>
<keyword evidence="3" id="KW-0539">Nucleus</keyword>
<dbReference type="PANTHER" id="PTHR31001:SF87">
    <property type="entry name" value="COL-21"/>
    <property type="match status" value="1"/>
</dbReference>
<dbReference type="GO" id="GO:0005634">
    <property type="term" value="C:nucleus"/>
    <property type="evidence" value="ECO:0007669"/>
    <property type="project" value="UniProtKB-SubCell"/>
</dbReference>
<protein>
    <recommendedName>
        <fullName evidence="5">Zn(2)-C6 fungal-type domain-containing protein</fullName>
    </recommendedName>
</protein>
<evidence type="ECO:0000256" key="3">
    <source>
        <dbReference type="ARBA" id="ARBA00023242"/>
    </source>
</evidence>
<dbReference type="InterPro" id="IPR050613">
    <property type="entry name" value="Sec_Metabolite_Reg"/>
</dbReference>
<feature type="compositionally biased region" description="Low complexity" evidence="4">
    <location>
        <begin position="113"/>
        <end position="131"/>
    </location>
</feature>
<comment type="subcellular location">
    <subcellularLocation>
        <location evidence="1">Nucleus</location>
    </subcellularLocation>
</comment>
<evidence type="ECO:0000256" key="1">
    <source>
        <dbReference type="ARBA" id="ARBA00004123"/>
    </source>
</evidence>
<sequence>MNQDSANAVKAKKTRRRLRLSCIECTKRRQKCDRASPCGLCASRGIPHLCRWATTPFARPTPAKPPAHAKGQSAELEDKTNIQKLSDRICLLERQLEQYRNPNADYSDHFDSRSSSPYLSTPSLYSRPSSPDSAYWTDGTGQRPPPSQLSLNSIALASIVPSFRLLMGCQDEYLGPASSLHQVVVPSLTPQANAPLTNEHFHIFMRTSSLSHDALNLASIVEKIPPAAETERLLTAYFNFPNWNFGLPEGWIRTAVFRTWDFLHQPASFPDAYLNPNWLCLLFAILASAPLHALVTDYTHNSEHFLMCSSAALRIADNTSTAGGNILACVAMPLLAKRYASSGKLSEAWNLLGRGIRVAEALGLRHDSECGQQGAEDEKYIRKLAWDNLAIWDRFYSLLLGRASMSFQRFKNACPPACNLEGASSTYLSAVHELSLLAEDINELYLSPDSFHVQTYLTLDYKLHTWEKTFNVGDETVPGQKFSLSSWSLFLKMKLHASLPIVDAKSATSFADTKSCVDACIELIEMQCAAHDWSPAGAVLDTSQSFNSCPETLPILLESSLTLALQPIDRPEQQTNIVDLMYRVYRIFHGLYSQQNKIGAGNIPYAGLTIMQVLIQTWLGGDDSTQSSRVCSPSTLVEESMADTIPFISKVKANLTNLTLSSDAWSLTNGSYEDTTPTVGGIKFNSQSLSGSDGIALEGMVYRSK</sequence>
<dbReference type="PROSITE" id="PS00463">
    <property type="entry name" value="ZN2_CY6_FUNGAL_1"/>
    <property type="match status" value="1"/>
</dbReference>
<dbReference type="SMART" id="SM00066">
    <property type="entry name" value="GAL4"/>
    <property type="match status" value="1"/>
</dbReference>